<dbReference type="InterPro" id="IPR019776">
    <property type="entry name" value="Flagellar_basal_body_rod_CS"/>
</dbReference>
<evidence type="ECO:0000259" key="9">
    <source>
        <dbReference type="Pfam" id="PF22692"/>
    </source>
</evidence>
<evidence type="ECO:0000256" key="1">
    <source>
        <dbReference type="ARBA" id="ARBA00004117"/>
    </source>
</evidence>
<evidence type="ECO:0000259" key="8">
    <source>
        <dbReference type="Pfam" id="PF06429"/>
    </source>
</evidence>
<accession>A0A0W0U201</accession>
<feature type="domain" description="Flagellar basal-body/hook protein C-terminal" evidence="8">
    <location>
        <begin position="200"/>
        <end position="244"/>
    </location>
</feature>
<dbReference type="OrthoDB" id="9804559at2"/>
<organism evidence="10 11">
    <name type="scientific">Legionella geestiana</name>
    <dbReference type="NCBI Taxonomy" id="45065"/>
    <lineage>
        <taxon>Bacteria</taxon>
        <taxon>Pseudomonadati</taxon>
        <taxon>Pseudomonadota</taxon>
        <taxon>Gammaproteobacteria</taxon>
        <taxon>Legionellales</taxon>
        <taxon>Legionellaceae</taxon>
        <taxon>Legionella</taxon>
    </lineage>
</organism>
<keyword evidence="10" id="KW-0282">Flagellum</keyword>
<dbReference type="Proteomes" id="UP000054785">
    <property type="component" value="Unassembled WGS sequence"/>
</dbReference>
<evidence type="ECO:0000256" key="2">
    <source>
        <dbReference type="ARBA" id="ARBA00009677"/>
    </source>
</evidence>
<dbReference type="PANTHER" id="PTHR30435">
    <property type="entry name" value="FLAGELLAR PROTEIN"/>
    <property type="match status" value="1"/>
</dbReference>
<dbReference type="PANTHER" id="PTHR30435:SF18">
    <property type="entry name" value="FLAGELLAR BASAL-BODY ROD PROTEIN FLGF"/>
    <property type="match status" value="1"/>
</dbReference>
<dbReference type="AlphaFoldDB" id="A0A0W0U201"/>
<evidence type="ECO:0000313" key="11">
    <source>
        <dbReference type="Proteomes" id="UP000054785"/>
    </source>
</evidence>
<keyword evidence="10" id="KW-0969">Cilium</keyword>
<name>A0A0W0U201_9GAMM</name>
<dbReference type="Pfam" id="PF00460">
    <property type="entry name" value="Flg_bb_rod"/>
    <property type="match status" value="1"/>
</dbReference>
<comment type="subunit">
    <text evidence="4 6">The basal body constitutes a major portion of the flagellar organelle and consists of five rings (E,L,P,S, and M) mounted on a central rod. The rod consists of about 26 subunits of FlgG in the distal portion, and FlgB, FlgC and FlgF are thought to build up the proximal portion of the rod with about 6 subunits each.</text>
</comment>
<keyword evidence="3 6" id="KW-0975">Bacterial flagellum</keyword>
<feature type="domain" description="Flagellar hook protein FlgE/F/G-like D1" evidence="9">
    <location>
        <begin position="83"/>
        <end position="148"/>
    </location>
</feature>
<dbReference type="RefSeq" id="WP_028386611.1">
    <property type="nucleotide sequence ID" value="NZ_CAAAHN010000021.1"/>
</dbReference>
<reference evidence="10 11" key="1">
    <citation type="submission" date="2015-11" db="EMBL/GenBank/DDBJ databases">
        <title>Genomic analysis of 38 Legionella species identifies large and diverse effector repertoires.</title>
        <authorList>
            <person name="Burstein D."/>
            <person name="Amaro F."/>
            <person name="Zusman T."/>
            <person name="Lifshitz Z."/>
            <person name="Cohen O."/>
            <person name="Gilbert J.A."/>
            <person name="Pupko T."/>
            <person name="Shuman H.A."/>
            <person name="Segal G."/>
        </authorList>
    </citation>
    <scope>NUCLEOTIDE SEQUENCE [LARGE SCALE GENOMIC DNA]</scope>
    <source>
        <strain evidence="10 11">ATCC 49504</strain>
    </source>
</reference>
<dbReference type="Pfam" id="PF06429">
    <property type="entry name" value="Flg_bbr_C"/>
    <property type="match status" value="1"/>
</dbReference>
<comment type="subcellular location">
    <subcellularLocation>
        <location evidence="1 6">Bacterial flagellum basal body</location>
    </subcellularLocation>
</comment>
<sequence length="250" mass="26552">MVDKALFVDMGGAKSAMRSLRVIANNLANTNTVGFRADFETAKPHKSHANDKLQTRVYAASMDGWSDMRQGPITDTGRDLDVAIRGKGFIAVQTKEGQEAYTRAGNLEIGANGVLMTARGDIVRGVQGLINIPPSSRITISESGVVTVQPMGQGSLDLANVGQIKIVDIPAANLKKGVDGLYYPKDGINPAPSSDVTLVSGALEGSNVDPVQALTSLIDMSRQFEIHTRLMKSVEDNSGKVNQLLADSEA</sequence>
<evidence type="ECO:0000256" key="3">
    <source>
        <dbReference type="ARBA" id="ARBA00023143"/>
    </source>
</evidence>
<evidence type="ECO:0000256" key="5">
    <source>
        <dbReference type="ARBA" id="ARBA00040228"/>
    </source>
</evidence>
<dbReference type="NCBIfam" id="NF009280">
    <property type="entry name" value="PRK12640.1"/>
    <property type="match status" value="1"/>
</dbReference>
<dbReference type="InterPro" id="IPR037925">
    <property type="entry name" value="FlgE/F/G-like"/>
</dbReference>
<dbReference type="InterPro" id="IPR020013">
    <property type="entry name" value="Flagellar_FlgE/F/G"/>
</dbReference>
<keyword evidence="10" id="KW-0966">Cell projection</keyword>
<evidence type="ECO:0000256" key="4">
    <source>
        <dbReference type="ARBA" id="ARBA00038560"/>
    </source>
</evidence>
<comment type="similarity">
    <text evidence="2 6">Belongs to the flagella basal body rod proteins family.</text>
</comment>
<dbReference type="InterPro" id="IPR010930">
    <property type="entry name" value="Flg_bb/hook_C_dom"/>
</dbReference>
<dbReference type="NCBIfam" id="TIGR03506">
    <property type="entry name" value="FlgEFG_subfam"/>
    <property type="match status" value="1"/>
</dbReference>
<dbReference type="PROSITE" id="PS00588">
    <property type="entry name" value="FLAGELLA_BB_ROD"/>
    <property type="match status" value="1"/>
</dbReference>
<evidence type="ECO:0000313" key="10">
    <source>
        <dbReference type="EMBL" id="KTD02066.1"/>
    </source>
</evidence>
<dbReference type="PATRIC" id="fig|45065.4.peg.814"/>
<comment type="caution">
    <text evidence="10">The sequence shown here is derived from an EMBL/GenBank/DDBJ whole genome shotgun (WGS) entry which is preliminary data.</text>
</comment>
<dbReference type="GO" id="GO:0030694">
    <property type="term" value="C:bacterial-type flagellum basal body, rod"/>
    <property type="evidence" value="ECO:0007669"/>
    <property type="project" value="UniProtKB-UniRule"/>
</dbReference>
<dbReference type="Pfam" id="PF22692">
    <property type="entry name" value="LlgE_F_G_D1"/>
    <property type="match status" value="1"/>
</dbReference>
<dbReference type="InterPro" id="IPR001444">
    <property type="entry name" value="Flag_bb_rod_N"/>
</dbReference>
<gene>
    <name evidence="10" type="primary">flgF_1</name>
    <name evidence="10" type="ORF">Lgee_0758</name>
</gene>
<evidence type="ECO:0000259" key="7">
    <source>
        <dbReference type="Pfam" id="PF00460"/>
    </source>
</evidence>
<dbReference type="SUPFAM" id="SSF117143">
    <property type="entry name" value="Flagellar hook protein flgE"/>
    <property type="match status" value="1"/>
</dbReference>
<dbReference type="EMBL" id="LNYC01000022">
    <property type="protein sequence ID" value="KTD02066.1"/>
    <property type="molecule type" value="Genomic_DNA"/>
</dbReference>
<dbReference type="STRING" id="45065.Lgee_0758"/>
<dbReference type="InterPro" id="IPR053967">
    <property type="entry name" value="LlgE_F_G-like_D1"/>
</dbReference>
<evidence type="ECO:0000256" key="6">
    <source>
        <dbReference type="RuleBase" id="RU362116"/>
    </source>
</evidence>
<keyword evidence="11" id="KW-1185">Reference proteome</keyword>
<proteinExistence type="inferred from homology"/>
<dbReference type="GO" id="GO:0071978">
    <property type="term" value="P:bacterial-type flagellum-dependent swarming motility"/>
    <property type="evidence" value="ECO:0007669"/>
    <property type="project" value="TreeGrafter"/>
</dbReference>
<protein>
    <recommendedName>
        <fullName evidence="5 6">Flagellar basal-body rod protein FlgF</fullName>
    </recommendedName>
</protein>
<feature type="domain" description="Flagellar basal body rod protein N-terminal" evidence="7">
    <location>
        <begin position="10"/>
        <end position="36"/>
    </location>
</feature>